<evidence type="ECO:0000256" key="5">
    <source>
        <dbReference type="ARBA" id="ARBA00022989"/>
    </source>
</evidence>
<comment type="similarity">
    <text evidence="7">Belongs to the major facilitator superfamily. Drug:H(+) antiporter-3 (DHA3) (TC 2.A.1.21) family.</text>
</comment>
<keyword evidence="6 9" id="KW-0472">Membrane</keyword>
<sequence length="447" mass="46149">MTGPVDRRLAAPQQPSSTGGARAFRVLWTGQLFSLLGSSAAAFCLALTVYSETGDASALALVVGASSLSMIYLAPLAGAVGDHFPRRHVVCLGNAVLSVVSLLLAWQVGQFTAAEGDGFRTILLLVFLAGTAKAALSTTLSATVRELRSERDLSRINGLTSLVETIPTVSGPVIGAALYTTVAPAAVFAFEAVTFALAGALAATVRWPAAERPGRDRRLRPFAGARRGFRFILADPGFRTLQLVYAGVNFFAGLATAVVTVYVVTSSTAGTEEWNLAAFTVAGPVGLLLGALVVLTVGGRGSRAAVIVTALVLGALVGRLTPALVAVPVVWFVAQLVHQAGVQISNAHATAVWQERTPRHLQATVFGARRLLGQGPFPLAVILGGVLADRFFQDGAALPEAAGAIVPRLAEDGGGPGLLLALCALGQAALALLLAASPRVRETVRRP</sequence>
<feature type="transmembrane region" description="Helical" evidence="9">
    <location>
        <begin position="243"/>
        <end position="264"/>
    </location>
</feature>
<evidence type="ECO:0000256" key="9">
    <source>
        <dbReference type="SAM" id="Phobius"/>
    </source>
</evidence>
<dbReference type="Pfam" id="PF07690">
    <property type="entry name" value="MFS_1"/>
    <property type="match status" value="1"/>
</dbReference>
<feature type="domain" description="Major facilitator superfamily (MFS) profile" evidence="10">
    <location>
        <begin position="23"/>
        <end position="441"/>
    </location>
</feature>
<name>A0ABX1C785_9ACTN</name>
<evidence type="ECO:0000256" key="1">
    <source>
        <dbReference type="ARBA" id="ARBA00004429"/>
    </source>
</evidence>
<feature type="transmembrane region" description="Helical" evidence="9">
    <location>
        <begin position="156"/>
        <end position="179"/>
    </location>
</feature>
<evidence type="ECO:0000256" key="4">
    <source>
        <dbReference type="ARBA" id="ARBA00022692"/>
    </source>
</evidence>
<feature type="transmembrane region" description="Helical" evidence="9">
    <location>
        <begin position="89"/>
        <end position="109"/>
    </location>
</feature>
<organism evidence="11 12">
    <name type="scientific">Streptomyces bohaiensis</name>
    <dbReference type="NCBI Taxonomy" id="1431344"/>
    <lineage>
        <taxon>Bacteria</taxon>
        <taxon>Bacillati</taxon>
        <taxon>Actinomycetota</taxon>
        <taxon>Actinomycetes</taxon>
        <taxon>Kitasatosporales</taxon>
        <taxon>Streptomycetaceae</taxon>
        <taxon>Streptomyces</taxon>
    </lineage>
</organism>
<dbReference type="PANTHER" id="PTHR23513:SF9">
    <property type="entry name" value="ENTEROBACTIN EXPORTER ENTS"/>
    <property type="match status" value="1"/>
</dbReference>
<dbReference type="SUPFAM" id="SSF103473">
    <property type="entry name" value="MFS general substrate transporter"/>
    <property type="match status" value="1"/>
</dbReference>
<keyword evidence="12" id="KW-1185">Reference proteome</keyword>
<dbReference type="RefSeq" id="WP_168086930.1">
    <property type="nucleotide sequence ID" value="NZ_BHZH01000014.1"/>
</dbReference>
<keyword evidence="5 9" id="KW-1133">Transmembrane helix</keyword>
<dbReference type="InterPro" id="IPR036259">
    <property type="entry name" value="MFS_trans_sf"/>
</dbReference>
<evidence type="ECO:0000256" key="8">
    <source>
        <dbReference type="ARBA" id="ARBA00040914"/>
    </source>
</evidence>
<feature type="transmembrane region" description="Helical" evidence="9">
    <location>
        <begin position="56"/>
        <end position="77"/>
    </location>
</feature>
<feature type="transmembrane region" description="Helical" evidence="9">
    <location>
        <begin position="32"/>
        <end position="50"/>
    </location>
</feature>
<accession>A0ABX1C785</accession>
<feature type="transmembrane region" description="Helical" evidence="9">
    <location>
        <begin position="417"/>
        <end position="436"/>
    </location>
</feature>
<reference evidence="11 12" key="1">
    <citation type="submission" date="2020-03" db="EMBL/GenBank/DDBJ databases">
        <title>Draft genome of Streptomyces sp. ventii, isolated from the Axial Seamount in the Pacific Ocean, and resequencing of the two type strains Streptomyces lonarensis strain NCL 716 and Streptomyces bohaiensis strain 11A07.</title>
        <authorList>
            <person name="Loughran R.M."/>
            <person name="Pfannmuller K.M."/>
            <person name="Wasson B.J."/>
            <person name="Deadmond M.C."/>
            <person name="Paddock B.E."/>
            <person name="Koyack M.J."/>
            <person name="Gallegos D.A."/>
            <person name="Mitchell E.A."/>
            <person name="Ushijima B."/>
            <person name="Saw J.H."/>
            <person name="Mcphail K.L."/>
            <person name="Videau P."/>
        </authorList>
    </citation>
    <scope>NUCLEOTIDE SEQUENCE [LARGE SCALE GENOMIC DNA]</scope>
    <source>
        <strain evidence="11 12">11A07</strain>
    </source>
</reference>
<feature type="transmembrane region" description="Helical" evidence="9">
    <location>
        <begin position="276"/>
        <end position="297"/>
    </location>
</feature>
<keyword evidence="4 9" id="KW-0812">Transmembrane</keyword>
<gene>
    <name evidence="11" type="ORF">HCN52_03860</name>
</gene>
<dbReference type="Proteomes" id="UP000727056">
    <property type="component" value="Unassembled WGS sequence"/>
</dbReference>
<comment type="subcellular location">
    <subcellularLocation>
        <location evidence="1">Cell inner membrane</location>
        <topology evidence="1">Multi-pass membrane protein</topology>
    </subcellularLocation>
</comment>
<evidence type="ECO:0000256" key="3">
    <source>
        <dbReference type="ARBA" id="ARBA00022475"/>
    </source>
</evidence>
<feature type="transmembrane region" description="Helical" evidence="9">
    <location>
        <begin position="121"/>
        <end position="144"/>
    </location>
</feature>
<dbReference type="PROSITE" id="PS50850">
    <property type="entry name" value="MFS"/>
    <property type="match status" value="1"/>
</dbReference>
<dbReference type="InterPro" id="IPR020846">
    <property type="entry name" value="MFS_dom"/>
</dbReference>
<dbReference type="InterPro" id="IPR011701">
    <property type="entry name" value="MFS"/>
</dbReference>
<dbReference type="CDD" id="cd06173">
    <property type="entry name" value="MFS_MefA_like"/>
    <property type="match status" value="1"/>
</dbReference>
<evidence type="ECO:0000256" key="7">
    <source>
        <dbReference type="ARBA" id="ARBA00038075"/>
    </source>
</evidence>
<dbReference type="PANTHER" id="PTHR23513">
    <property type="entry name" value="INTEGRAL MEMBRANE EFFLUX PROTEIN-RELATED"/>
    <property type="match status" value="1"/>
</dbReference>
<keyword evidence="3" id="KW-1003">Cell membrane</keyword>
<evidence type="ECO:0000256" key="2">
    <source>
        <dbReference type="ARBA" id="ARBA00022448"/>
    </source>
</evidence>
<feature type="transmembrane region" description="Helical" evidence="9">
    <location>
        <begin position="304"/>
        <end position="334"/>
    </location>
</feature>
<proteinExistence type="inferred from homology"/>
<comment type="caution">
    <text evidence="11">The sequence shown here is derived from an EMBL/GenBank/DDBJ whole genome shotgun (WGS) entry which is preliminary data.</text>
</comment>
<dbReference type="EMBL" id="JAAVJC010000015">
    <property type="protein sequence ID" value="NJQ14096.1"/>
    <property type="molecule type" value="Genomic_DNA"/>
</dbReference>
<evidence type="ECO:0000313" key="11">
    <source>
        <dbReference type="EMBL" id="NJQ14096.1"/>
    </source>
</evidence>
<protein>
    <recommendedName>
        <fullName evidence="8">Multidrug efflux pump Tap</fullName>
    </recommendedName>
</protein>
<evidence type="ECO:0000259" key="10">
    <source>
        <dbReference type="PROSITE" id="PS50850"/>
    </source>
</evidence>
<feature type="transmembrane region" description="Helical" evidence="9">
    <location>
        <begin position="185"/>
        <end position="209"/>
    </location>
</feature>
<evidence type="ECO:0000256" key="6">
    <source>
        <dbReference type="ARBA" id="ARBA00023136"/>
    </source>
</evidence>
<keyword evidence="2" id="KW-0813">Transport</keyword>
<dbReference type="Gene3D" id="1.20.1250.20">
    <property type="entry name" value="MFS general substrate transporter like domains"/>
    <property type="match status" value="1"/>
</dbReference>
<evidence type="ECO:0000313" key="12">
    <source>
        <dbReference type="Proteomes" id="UP000727056"/>
    </source>
</evidence>